<dbReference type="AlphaFoldDB" id="A0A060M7S1"/>
<feature type="transmembrane region" description="Helical" evidence="1">
    <location>
        <begin position="53"/>
        <end position="72"/>
    </location>
</feature>
<dbReference type="Proteomes" id="UP000027142">
    <property type="component" value="Chromosome"/>
</dbReference>
<dbReference type="RefSeq" id="WP_038483750.1">
    <property type="nucleotide sequence ID" value="NZ_CP003923.1"/>
</dbReference>
<gene>
    <name evidence="2" type="ORF">BleG1_3577</name>
</gene>
<dbReference type="OrthoDB" id="2967505at2"/>
<reference evidence="2 3" key="1">
    <citation type="journal article" date="2014" name="Gene">
        <title>A comparative genomic analysis of the alkalitolerant soil bacterium Bacillus lehensis G1.</title>
        <authorList>
            <person name="Noor Y.M."/>
            <person name="Samsulrizal N.H."/>
            <person name="Jema'on N.A."/>
            <person name="Low K.O."/>
            <person name="Ramli A.N."/>
            <person name="Alias N.I."/>
            <person name="Damis S.I."/>
            <person name="Fuzi S.F."/>
            <person name="Isa M.N."/>
            <person name="Murad A.M."/>
            <person name="Raih M.F."/>
            <person name="Bakar F.D."/>
            <person name="Najimudin N."/>
            <person name="Mahadi N.M."/>
            <person name="Illias R.M."/>
        </authorList>
    </citation>
    <scope>NUCLEOTIDE SEQUENCE [LARGE SCALE GENOMIC DNA]</scope>
    <source>
        <strain evidence="2 3">G1</strain>
    </source>
</reference>
<dbReference type="EMBL" id="CP003923">
    <property type="protein sequence ID" value="AIC96124.1"/>
    <property type="molecule type" value="Genomic_DNA"/>
</dbReference>
<dbReference type="HOGENOM" id="CLU_1493364_0_0_9"/>
<keyword evidence="1" id="KW-0812">Transmembrane</keyword>
<protein>
    <submittedName>
        <fullName evidence="2">Uncharacterized protein</fullName>
    </submittedName>
</protein>
<dbReference type="KEGG" id="ble:BleG1_3577"/>
<evidence type="ECO:0000256" key="1">
    <source>
        <dbReference type="SAM" id="Phobius"/>
    </source>
</evidence>
<keyword evidence="3" id="KW-1185">Reference proteome</keyword>
<proteinExistence type="predicted"/>
<keyword evidence="1" id="KW-0472">Membrane</keyword>
<keyword evidence="1" id="KW-1133">Transmembrane helix</keyword>
<evidence type="ECO:0000313" key="2">
    <source>
        <dbReference type="EMBL" id="AIC96124.1"/>
    </source>
</evidence>
<feature type="transmembrane region" description="Helical" evidence="1">
    <location>
        <begin position="151"/>
        <end position="170"/>
    </location>
</feature>
<evidence type="ECO:0000313" key="3">
    <source>
        <dbReference type="Proteomes" id="UP000027142"/>
    </source>
</evidence>
<feature type="transmembrane region" description="Helical" evidence="1">
    <location>
        <begin position="126"/>
        <end position="144"/>
    </location>
</feature>
<organism evidence="2 3">
    <name type="scientific">Shouchella lehensis G1</name>
    <dbReference type="NCBI Taxonomy" id="1246626"/>
    <lineage>
        <taxon>Bacteria</taxon>
        <taxon>Bacillati</taxon>
        <taxon>Bacillota</taxon>
        <taxon>Bacilli</taxon>
        <taxon>Bacillales</taxon>
        <taxon>Bacillaceae</taxon>
        <taxon>Shouchella</taxon>
    </lineage>
</organism>
<dbReference type="PATRIC" id="fig|1246626.3.peg.3566"/>
<name>A0A060M7S1_9BACI</name>
<dbReference type="STRING" id="1246626.BleG1_3577"/>
<sequence length="180" mass="20852">MTTQIKQLPFQNLWVVVFVFKENGHSVFCLKLDNLLKLDCSYPKGGVFIRNKVGLFITAVFLFGTPIVMYSFHLFPGVFTYETTETQLFVRQGVFQPHSISLDKEDSTQQELSFITHSIDSLQARGFMYSSLLAMNIGFVLFSWHRPKWRILFFVIALALIPLFSFLYLHQIQSIKDLLP</sequence>
<accession>A0A060M7S1</accession>